<dbReference type="EMBL" id="PDLM01000014">
    <property type="protein sequence ID" value="RDW62335.1"/>
    <property type="molecule type" value="Genomic_DNA"/>
</dbReference>
<reference evidence="1 2" key="1">
    <citation type="journal article" date="2018" name="IMA Fungus">
        <title>IMA Genome-F 9: Draft genome sequence of Annulohypoxylon stygium, Aspergillus mulundensis, Berkeleyomyces basicola (syn. Thielaviopsis basicola), Ceratocystis smalleyi, two Cercospora beticola strains, Coleophoma cylindrospora, Fusarium fracticaudum, Phialophora cf. hyalina, and Morchella septimelata.</title>
        <authorList>
            <person name="Wingfield B.D."/>
            <person name="Bills G.F."/>
            <person name="Dong Y."/>
            <person name="Huang W."/>
            <person name="Nel W.J."/>
            <person name="Swalarsk-Parry B.S."/>
            <person name="Vaghefi N."/>
            <person name="Wilken P.M."/>
            <person name="An Z."/>
            <person name="de Beer Z.W."/>
            <person name="De Vos L."/>
            <person name="Chen L."/>
            <person name="Duong T.A."/>
            <person name="Gao Y."/>
            <person name="Hammerbacher A."/>
            <person name="Kikkert J.R."/>
            <person name="Li Y."/>
            <person name="Li H."/>
            <person name="Li K."/>
            <person name="Li Q."/>
            <person name="Liu X."/>
            <person name="Ma X."/>
            <person name="Naidoo K."/>
            <person name="Pethybridge S.J."/>
            <person name="Sun J."/>
            <person name="Steenkamp E.T."/>
            <person name="van der Nest M.A."/>
            <person name="van Wyk S."/>
            <person name="Wingfield M.J."/>
            <person name="Xiong C."/>
            <person name="Yue Q."/>
            <person name="Zhang X."/>
        </authorList>
    </citation>
    <scope>NUCLEOTIDE SEQUENCE [LARGE SCALE GENOMIC DNA]</scope>
    <source>
        <strain evidence="1 2">BP6252</strain>
    </source>
</reference>
<accession>A0A3D8QKK2</accession>
<evidence type="ECO:0000313" key="1">
    <source>
        <dbReference type="EMBL" id="RDW62335.1"/>
    </source>
</evidence>
<organism evidence="1 2">
    <name type="scientific">Coleophoma cylindrospora</name>
    <dbReference type="NCBI Taxonomy" id="1849047"/>
    <lineage>
        <taxon>Eukaryota</taxon>
        <taxon>Fungi</taxon>
        <taxon>Dikarya</taxon>
        <taxon>Ascomycota</taxon>
        <taxon>Pezizomycotina</taxon>
        <taxon>Leotiomycetes</taxon>
        <taxon>Helotiales</taxon>
        <taxon>Dermateaceae</taxon>
        <taxon>Coleophoma</taxon>
    </lineage>
</organism>
<dbReference type="AlphaFoldDB" id="A0A3D8QKK2"/>
<protein>
    <submittedName>
        <fullName evidence="1">Uncharacterized protein</fullName>
    </submittedName>
</protein>
<proteinExistence type="predicted"/>
<dbReference type="Proteomes" id="UP000256645">
    <property type="component" value="Unassembled WGS sequence"/>
</dbReference>
<dbReference type="OrthoDB" id="66095at2759"/>
<dbReference type="STRING" id="1849047.A0A3D8QKK2"/>
<keyword evidence="2" id="KW-1185">Reference proteome</keyword>
<evidence type="ECO:0000313" key="2">
    <source>
        <dbReference type="Proteomes" id="UP000256645"/>
    </source>
</evidence>
<sequence>MAVIGQYIYNFLSTAMSGLDTNETPKSWQYPSVEDVLSVKMFFVEHTALPQELVDTIVDYAEYWPHTSTQIPTEVVVVGSNPEREDRFLLRSYPIGYPESNDHYAISKSAQSTYPIQKPEPWPKDNEVPGSATDELLREWASKSLIPTSHPVRRVVFTIKMKDQGSGGYPHQGTYTGAYSWLEVGLEKVSAMTEKHLLEAWQKSPRPQVEISPPAADGKLQRPLICCLRTIDPITETTPDNLDGKFDFPLLPSNRLLQSNKVAEREPIKYTVTWSSDDDIHPDGPEADRLEETGRARTSGNGEFVRNLKIGDVITVWGKARFPGWRNHVQELKMDVYWAV</sequence>
<gene>
    <name evidence="1" type="ORF">BP6252_11768</name>
</gene>
<comment type="caution">
    <text evidence="1">The sequence shown here is derived from an EMBL/GenBank/DDBJ whole genome shotgun (WGS) entry which is preliminary data.</text>
</comment>
<name>A0A3D8QKK2_9HELO</name>